<dbReference type="InterPro" id="IPR012312">
    <property type="entry name" value="Hemerythrin-like"/>
</dbReference>
<dbReference type="Gene3D" id="1.20.120.520">
    <property type="entry name" value="nmb1532 protein domain like"/>
    <property type="match status" value="1"/>
</dbReference>
<protein>
    <submittedName>
        <fullName evidence="2">Hemerythrin domain-containing protein</fullName>
    </submittedName>
</protein>
<organism evidence="2 3">
    <name type="scientific">Alteromonas pelagimontana</name>
    <dbReference type="NCBI Taxonomy" id="1858656"/>
    <lineage>
        <taxon>Bacteria</taxon>
        <taxon>Pseudomonadati</taxon>
        <taxon>Pseudomonadota</taxon>
        <taxon>Gammaproteobacteria</taxon>
        <taxon>Alteromonadales</taxon>
        <taxon>Alteromonadaceae</taxon>
        <taxon>Alteromonas/Salinimonas group</taxon>
        <taxon>Alteromonas</taxon>
    </lineage>
</organism>
<evidence type="ECO:0000313" key="3">
    <source>
        <dbReference type="Proteomes" id="UP000219285"/>
    </source>
</evidence>
<reference evidence="3" key="1">
    <citation type="submission" date="2014-12" db="EMBL/GenBank/DDBJ databases">
        <title>Complete genome sequence of a multi-drug resistant Klebsiella pneumoniae.</title>
        <authorList>
            <person name="Hua X."/>
            <person name="Chen Q."/>
            <person name="Li X."/>
            <person name="Feng Y."/>
            <person name="Ruan Z."/>
            <person name="Yu Y."/>
        </authorList>
    </citation>
    <scope>NUCLEOTIDE SEQUENCE [LARGE SCALE GENOMIC DNA]</scope>
    <source>
        <strain evidence="3">5.12</strain>
    </source>
</reference>
<dbReference type="EMBL" id="CP052766">
    <property type="protein sequence ID" value="QJR82481.1"/>
    <property type="molecule type" value="Genomic_DNA"/>
</dbReference>
<dbReference type="OrthoDB" id="5523420at2"/>
<dbReference type="PANTHER" id="PTHR35585">
    <property type="entry name" value="HHE DOMAIN PROTEIN (AFU_ORTHOLOGUE AFUA_4G00730)"/>
    <property type="match status" value="1"/>
</dbReference>
<dbReference type="RefSeq" id="WP_075609536.1">
    <property type="nucleotide sequence ID" value="NZ_CP052766.1"/>
</dbReference>
<gene>
    <name evidence="2" type="ORF">CA267_017830</name>
</gene>
<name>A0A6M4MGZ4_9ALTE</name>
<reference evidence="2 3" key="2">
    <citation type="submission" date="2020-04" db="EMBL/GenBank/DDBJ databases">
        <title>Complete genome sequence of Alteromonas pelagimontana 5.12T.</title>
        <authorList>
            <person name="Sinha R.K."/>
            <person name="Krishnan K.P."/>
            <person name="Kurian J.P."/>
        </authorList>
    </citation>
    <scope>NUCLEOTIDE SEQUENCE [LARGE SCALE GENOMIC DNA]</scope>
    <source>
        <strain evidence="2 3">5.12</strain>
    </source>
</reference>
<sequence length="147" mass="17435">MNIFEAIRQDHEKQRSLLKILAETSGDTPARQEYYQELKDQLESHAIAEERFFYSPLIDTDEAIELSRHGMAEHHEIDELLEKLDETDMSSSGWLHHLKALQELVEHHFNDEEQDFFPIADKVLSKQQKNHLAKEYRDEMQAELHEH</sequence>
<dbReference type="PANTHER" id="PTHR35585:SF1">
    <property type="entry name" value="HHE DOMAIN PROTEIN (AFU_ORTHOLOGUE AFUA_4G00730)"/>
    <property type="match status" value="1"/>
</dbReference>
<accession>A0A6M4MGZ4</accession>
<proteinExistence type="predicted"/>
<keyword evidence="3" id="KW-1185">Reference proteome</keyword>
<evidence type="ECO:0000259" key="1">
    <source>
        <dbReference type="Pfam" id="PF01814"/>
    </source>
</evidence>
<dbReference type="KEGG" id="apel:CA267_017830"/>
<evidence type="ECO:0000313" key="2">
    <source>
        <dbReference type="EMBL" id="QJR82481.1"/>
    </source>
</evidence>
<dbReference type="Proteomes" id="UP000219285">
    <property type="component" value="Chromosome"/>
</dbReference>
<feature type="domain" description="Hemerythrin-like" evidence="1">
    <location>
        <begin position="3"/>
        <end position="120"/>
    </location>
</feature>
<dbReference type="Pfam" id="PF01814">
    <property type="entry name" value="Hemerythrin"/>
    <property type="match status" value="1"/>
</dbReference>
<dbReference type="CDD" id="cd12108">
    <property type="entry name" value="Hr-like"/>
    <property type="match status" value="1"/>
</dbReference>
<dbReference type="AlphaFoldDB" id="A0A6M4MGZ4"/>